<gene>
    <name evidence="1" type="ORF">HaLaN_02624</name>
</gene>
<evidence type="ECO:0000313" key="2">
    <source>
        <dbReference type="Proteomes" id="UP000485058"/>
    </source>
</evidence>
<dbReference type="Proteomes" id="UP000485058">
    <property type="component" value="Unassembled WGS sequence"/>
</dbReference>
<protein>
    <submittedName>
        <fullName evidence="1">Uncharacterized protein</fullName>
    </submittedName>
</protein>
<evidence type="ECO:0000313" key="1">
    <source>
        <dbReference type="EMBL" id="GFH07772.1"/>
    </source>
</evidence>
<organism evidence="1 2">
    <name type="scientific">Haematococcus lacustris</name>
    <name type="common">Green alga</name>
    <name type="synonym">Haematococcus pluvialis</name>
    <dbReference type="NCBI Taxonomy" id="44745"/>
    <lineage>
        <taxon>Eukaryota</taxon>
        <taxon>Viridiplantae</taxon>
        <taxon>Chlorophyta</taxon>
        <taxon>core chlorophytes</taxon>
        <taxon>Chlorophyceae</taxon>
        <taxon>CS clade</taxon>
        <taxon>Chlamydomonadales</taxon>
        <taxon>Haematococcaceae</taxon>
        <taxon>Haematococcus</taxon>
    </lineage>
</organism>
<dbReference type="EMBL" id="BLLF01000115">
    <property type="protein sequence ID" value="GFH07772.1"/>
    <property type="molecule type" value="Genomic_DNA"/>
</dbReference>
<name>A0A699YXM4_HAELA</name>
<reference evidence="1 2" key="1">
    <citation type="submission" date="2020-02" db="EMBL/GenBank/DDBJ databases">
        <title>Draft genome sequence of Haematococcus lacustris strain NIES-144.</title>
        <authorList>
            <person name="Morimoto D."/>
            <person name="Nakagawa S."/>
            <person name="Yoshida T."/>
            <person name="Sawayama S."/>
        </authorList>
    </citation>
    <scope>NUCLEOTIDE SEQUENCE [LARGE SCALE GENOMIC DNA]</scope>
    <source>
        <strain evidence="1 2">NIES-144</strain>
    </source>
</reference>
<proteinExistence type="predicted"/>
<accession>A0A699YXM4</accession>
<dbReference type="AlphaFoldDB" id="A0A699YXM4"/>
<comment type="caution">
    <text evidence="1">The sequence shown here is derived from an EMBL/GenBank/DDBJ whole genome shotgun (WGS) entry which is preliminary data.</text>
</comment>
<keyword evidence="2" id="KW-1185">Reference proteome</keyword>
<sequence>MQAPWSSRSAIASFKGPSVRRGAWALAGRHVQAHATSTSNALGGQLSSEPAALQRYRTTHGSPPLHEVVAQLTQAARERRLQPEQVEGALLALEAGLQGEV</sequence>